<name>A0A2H0FJC2_9BACT</name>
<accession>A0A2H0FJC2</accession>
<evidence type="ECO:0000256" key="1">
    <source>
        <dbReference type="SAM" id="Phobius"/>
    </source>
</evidence>
<keyword evidence="1" id="KW-0812">Transmembrane</keyword>
<sequence>MIWTILTIISGILLILYFSGGRNSVWGGLTLGIIVGVIAALIFVFRGNGFDWHIIGKAAIIGTLAGFIADLLGRLSDYLRRKT</sequence>
<proteinExistence type="predicted"/>
<reference evidence="2 3" key="1">
    <citation type="submission" date="2017-09" db="EMBL/GenBank/DDBJ databases">
        <title>Depth-based differentiation of microbial function through sediment-hosted aquifers and enrichment of novel symbionts in the deep terrestrial subsurface.</title>
        <authorList>
            <person name="Probst A.J."/>
            <person name="Ladd B."/>
            <person name="Jarett J.K."/>
            <person name="Geller-Mcgrath D.E."/>
            <person name="Sieber C.M."/>
            <person name="Emerson J.B."/>
            <person name="Anantharaman K."/>
            <person name="Thomas B.C."/>
            <person name="Malmstrom R."/>
            <person name="Stieglmeier M."/>
            <person name="Klingl A."/>
            <person name="Woyke T."/>
            <person name="Ryan C.M."/>
            <person name="Banfield J.F."/>
        </authorList>
    </citation>
    <scope>NUCLEOTIDE SEQUENCE [LARGE SCALE GENOMIC DNA]</scope>
    <source>
        <strain evidence="2">CG18_big_fil_WC_8_21_14_2_50_37_10</strain>
    </source>
</reference>
<protein>
    <submittedName>
        <fullName evidence="2">Uncharacterized protein</fullName>
    </submittedName>
</protein>
<dbReference type="Proteomes" id="UP000230778">
    <property type="component" value="Unassembled WGS sequence"/>
</dbReference>
<dbReference type="EMBL" id="PCUC01000125">
    <property type="protein sequence ID" value="PIQ06000.1"/>
    <property type="molecule type" value="Genomic_DNA"/>
</dbReference>
<keyword evidence="1" id="KW-0472">Membrane</keyword>
<feature type="transmembrane region" description="Helical" evidence="1">
    <location>
        <begin position="25"/>
        <end position="46"/>
    </location>
</feature>
<feature type="transmembrane region" description="Helical" evidence="1">
    <location>
        <begin position="52"/>
        <end position="72"/>
    </location>
</feature>
<evidence type="ECO:0000313" key="3">
    <source>
        <dbReference type="Proteomes" id="UP000230778"/>
    </source>
</evidence>
<evidence type="ECO:0000313" key="2">
    <source>
        <dbReference type="EMBL" id="PIQ06000.1"/>
    </source>
</evidence>
<organism evidence="2 3">
    <name type="scientific">Candidatus Nealsonbacteria bacterium CG18_big_fil_WC_8_21_14_2_50_37_10</name>
    <dbReference type="NCBI Taxonomy" id="1974717"/>
    <lineage>
        <taxon>Bacteria</taxon>
        <taxon>Candidatus Nealsoniibacteriota</taxon>
    </lineage>
</organism>
<comment type="caution">
    <text evidence="2">The sequence shown here is derived from an EMBL/GenBank/DDBJ whole genome shotgun (WGS) entry which is preliminary data.</text>
</comment>
<gene>
    <name evidence="2" type="ORF">COW72_02370</name>
</gene>
<keyword evidence="1" id="KW-1133">Transmembrane helix</keyword>
<dbReference type="AlphaFoldDB" id="A0A2H0FJC2"/>